<dbReference type="PANTHER" id="PTHR10676:SF401">
    <property type="entry name" value="DYNEIN HEAVY CHAIN LINKER DOMAIN-CONTAINING PROTEIN"/>
    <property type="match status" value="1"/>
</dbReference>
<dbReference type="InterPro" id="IPR027417">
    <property type="entry name" value="P-loop_NTPase"/>
</dbReference>
<protein>
    <submittedName>
        <fullName evidence="6">Uncharacterized protein</fullName>
    </submittedName>
</protein>
<feature type="compositionally biased region" description="Acidic residues" evidence="2">
    <location>
        <begin position="1660"/>
        <end position="1675"/>
    </location>
</feature>
<evidence type="ECO:0000313" key="6">
    <source>
        <dbReference type="EMBL" id="GMH90366.1"/>
    </source>
</evidence>
<proteinExistence type="predicted"/>
<dbReference type="Pfam" id="PF08393">
    <property type="entry name" value="DHC_N2"/>
    <property type="match status" value="1"/>
</dbReference>
<dbReference type="Gene3D" id="1.20.920.20">
    <property type="match status" value="1"/>
</dbReference>
<dbReference type="InterPro" id="IPR013602">
    <property type="entry name" value="Dynein_heavy_linker"/>
</dbReference>
<dbReference type="SUPFAM" id="SSF52540">
    <property type="entry name" value="P-loop containing nucleoside triphosphate hydrolases"/>
    <property type="match status" value="1"/>
</dbReference>
<comment type="caution">
    <text evidence="6">The sequence shown here is derived from an EMBL/GenBank/DDBJ whole genome shotgun (WGS) entry which is preliminary data.</text>
</comment>
<feature type="compositionally biased region" description="Polar residues" evidence="2">
    <location>
        <begin position="142"/>
        <end position="156"/>
    </location>
</feature>
<keyword evidence="7" id="KW-1185">Reference proteome</keyword>
<name>A0A9W7BH46_9STRA</name>
<feature type="region of interest" description="Disordered" evidence="2">
    <location>
        <begin position="4418"/>
        <end position="4476"/>
    </location>
</feature>
<dbReference type="GO" id="GO:0008569">
    <property type="term" value="F:minus-end-directed microtubule motor activity"/>
    <property type="evidence" value="ECO:0007669"/>
    <property type="project" value="TreeGrafter"/>
</dbReference>
<organism evidence="6 7">
    <name type="scientific">Triparma strigata</name>
    <dbReference type="NCBI Taxonomy" id="1606541"/>
    <lineage>
        <taxon>Eukaryota</taxon>
        <taxon>Sar</taxon>
        <taxon>Stramenopiles</taxon>
        <taxon>Ochrophyta</taxon>
        <taxon>Bolidophyceae</taxon>
        <taxon>Parmales</taxon>
        <taxon>Triparmaceae</taxon>
        <taxon>Triparma</taxon>
    </lineage>
</organism>
<dbReference type="GO" id="GO:0030286">
    <property type="term" value="C:dynein complex"/>
    <property type="evidence" value="ECO:0007669"/>
    <property type="project" value="InterPro"/>
</dbReference>
<feature type="domain" description="Dynein heavy chain linker" evidence="3">
    <location>
        <begin position="1128"/>
        <end position="1598"/>
    </location>
</feature>
<evidence type="ECO:0000256" key="1">
    <source>
        <dbReference type="ARBA" id="ARBA00023054"/>
    </source>
</evidence>
<feature type="compositionally biased region" description="Acidic residues" evidence="2">
    <location>
        <begin position="4806"/>
        <end position="4819"/>
    </location>
</feature>
<evidence type="ECO:0000259" key="4">
    <source>
        <dbReference type="Pfam" id="PF12774"/>
    </source>
</evidence>
<dbReference type="Pfam" id="PF12780">
    <property type="entry name" value="AAA_8"/>
    <property type="match status" value="1"/>
</dbReference>
<dbReference type="GO" id="GO:0060294">
    <property type="term" value="P:cilium movement involved in cell motility"/>
    <property type="evidence" value="ECO:0007669"/>
    <property type="project" value="TreeGrafter"/>
</dbReference>
<dbReference type="InterPro" id="IPR035699">
    <property type="entry name" value="AAA_6"/>
</dbReference>
<dbReference type="Pfam" id="PF12774">
    <property type="entry name" value="AAA_6"/>
    <property type="match status" value="1"/>
</dbReference>
<dbReference type="GO" id="GO:0045505">
    <property type="term" value="F:dynein intermediate chain binding"/>
    <property type="evidence" value="ECO:0007669"/>
    <property type="project" value="InterPro"/>
</dbReference>
<feature type="region of interest" description="Disordered" evidence="2">
    <location>
        <begin position="1648"/>
        <end position="1675"/>
    </location>
</feature>
<dbReference type="GO" id="GO:0051959">
    <property type="term" value="F:dynein light intermediate chain binding"/>
    <property type="evidence" value="ECO:0007669"/>
    <property type="project" value="InterPro"/>
</dbReference>
<accession>A0A9W7BH46</accession>
<dbReference type="Gene3D" id="3.40.50.300">
    <property type="entry name" value="P-loop containing nucleotide triphosphate hydrolases"/>
    <property type="match status" value="4"/>
</dbReference>
<feature type="region of interest" description="Disordered" evidence="2">
    <location>
        <begin position="132"/>
        <end position="253"/>
    </location>
</feature>
<feature type="compositionally biased region" description="Polar residues" evidence="2">
    <location>
        <begin position="222"/>
        <end position="245"/>
    </location>
</feature>
<evidence type="ECO:0000259" key="5">
    <source>
        <dbReference type="Pfam" id="PF12780"/>
    </source>
</evidence>
<feature type="region of interest" description="Disordered" evidence="2">
    <location>
        <begin position="3183"/>
        <end position="3215"/>
    </location>
</feature>
<keyword evidence="1" id="KW-0175">Coiled coil</keyword>
<feature type="region of interest" description="Disordered" evidence="2">
    <location>
        <begin position="4902"/>
        <end position="4969"/>
    </location>
</feature>
<dbReference type="Gene3D" id="1.20.920.30">
    <property type="match status" value="1"/>
</dbReference>
<dbReference type="GO" id="GO:0005524">
    <property type="term" value="F:ATP binding"/>
    <property type="evidence" value="ECO:0007669"/>
    <property type="project" value="InterPro"/>
</dbReference>
<dbReference type="PANTHER" id="PTHR10676">
    <property type="entry name" value="DYNEIN HEAVY CHAIN FAMILY PROTEIN"/>
    <property type="match status" value="1"/>
</dbReference>
<feature type="domain" description="Dynein heavy chain AAA module D4" evidence="5">
    <location>
        <begin position="3307"/>
        <end position="3379"/>
    </location>
</feature>
<evidence type="ECO:0000256" key="2">
    <source>
        <dbReference type="SAM" id="MobiDB-lite"/>
    </source>
</evidence>
<dbReference type="EMBL" id="BRXY01000371">
    <property type="protein sequence ID" value="GMH90366.1"/>
    <property type="molecule type" value="Genomic_DNA"/>
</dbReference>
<dbReference type="GO" id="GO:0097729">
    <property type="term" value="C:9+2 motile cilium"/>
    <property type="evidence" value="ECO:0007669"/>
    <property type="project" value="TreeGrafter"/>
</dbReference>
<feature type="region of interest" description="Disordered" evidence="2">
    <location>
        <begin position="87"/>
        <end position="106"/>
    </location>
</feature>
<sequence length="5249" mass="587992">MPSTPSPPRSSGLAGRSPPPLSLNTDEIRGSTTVSPKAALRHRLLNPATPSFQPLSFQPPFQQPLVSLQRPHTAGIFSHVSTTKMVSPIKTKMKPPSSAAQAGIVPRPATSSAQDYAKAKDLFMNTLSIKSEPFNADPSIRTRLTPNPFSPANRSVRNPRDIYAKAARTLRTTSAPHPSSSYPRPSTSASPSNPRAIRPSTAFTPQSRQQQHRRTPRTPQSINVGVSRPSTSSALARPHTTSTNLTSPYAAPNTNTNTNTSTNMNMNATTPATPFNPTLLTPSSETFTFALPLHYADNSPRLNPYNLLISPTITPAYASTQPEFAIISDTGVTYYSHNQPSFVTTKTWKFHKEVFNKIIKMSTFKNITLRIYFRKYKTYYRQIKLKRIKLFLTKNLMFLRPNFSKGLESIRDICWELGRLEMLNFEGGKLDLEGFRERQCAAREKSFQFVLTAYGKVAHLTAIICKDEMIAEELLVSSPYATMTSGPPPTKHYADSDPDPSSIRGSNIPLPWSVSARQRSTCKTFLKLFQLTQYMLLGSFRDVILKHMSMLVSFVKPDTFVGKIKVGITPTDEDGIMRNFEEEFQDIDLTDDNNTAEAQVLKVATRHLNQLFEKFSASSKTAKPTIEYEVLTSMLMESKITSAREYLQFLHSYLTASLPSPPFELNITLDVPARQLDPSPNITDWIEMIVNANMSVIYILSKVKPLKKHSKIKPFVVMYENNFDADLDFEDDDDDSDGDTHDDGGSDQFDGRVYLFSKENARELLNSPWAQTMINDDSEYKSLAKRIITSSTEVYENMIEYVHARYNTYLDLLYYSEHWNIDSEVCKRLRMSSRDNTDVKDEAELSQAIRDLSWLDAIVSRHYKNKAAMQSIPTISPRNIFEIDNVELRSTLLSGPQKCLDSLKSTLPVFFMTFGNDVLGELNKSSREVSGVCTNVREYVAQLKTLTVHENDLDVLVSEVEKADSFYKFLKDNQLIDAGPKDNHSHRPTRAQRGIATIPPPTLLHTQILDALSHYRVNLAHCQSETDSLMNRFRLELKDVQLKNLKADIKKLQRLYSNPIFKSFKSDHLQVLKFLATIDKMRAKIVANIAEFDEMQDVMLDTCKRRYLTDDDESASEIVRYSFIEFFKMGEEIDNMMELWSIVDTIKNLEASILTTIVNVYCAPKFDSNLTAVQSRIEELKRSVDVKSNEVFKSACETVATVELAASCLNLLRSKDIKGLYRKEVEAVFNLSASMRQSMKAVKPLVRQKEVAGRLEGLNAETVTFHNIIRKGENPKRRSVFESDWPFRHLRCSKLLELDLLENALPLRKIAARAEATQVLANALKTIKRLWGMTVLRFESLELDHKKFRYEGKIQLLSNAEYIIDAVEQSRQIMNLAVQMSPELLCFYGLSSFFRGLRSLVMAIYDFVDIWNDVQNVWSRLFVPFHSGEEEGSTLFGKAQKFFFQTEADFIQVLKILRKTEKIDKVVEDNPDILNRANAILEDFHSCRGMFEEWLLKKKDFVPRLLWLQDHELINFYFYWMASQTVRNTSASDMYISRMFEHVKGLVREDGKVVGVICHGEHEIVNFTEMQMWGGLESWIANLEGRLSQAISSNVKTCLQRRPEVVSIAQKWRRKTSHAKDEVRVNSQYKGQHKLSYTTKDILKMFSSRPSPLQRPERDNTDEDSTDADEDDYTDPDALSNSIWLLDGYHNVPIQSALVASEIDWVEKIEVAISSDSPKQKLEHYFDALMERMALIVAAQVVAKKSQKKLTALCSLLSTQMLHHRDITQTMKHGMIDSTERAEFSLLPRPYLAKSAEVKSDVKVVIEQWTFPYGFEYQGAYSRLGLTSGGDYALFKLAYGIRTHMGSTLHVEESSDAVDVTKTLHLSRLAAVLGRPLVTQVCTDKTSIKGIYGNLIKKSIFRGAISCLMSIDKLSPLTVSNLATCLCAIRNAWHDHNQHKVDLNMGDLHEVLHLRESSTPKQPSHSPRTLVRSDTMKMQDMQQSSYFTGNYLPYGFSFFCTVAPSCSSKTVPLKLQTVLRNVSLSIPNMEVLARSLLLSAGFVSTDRLAPVMVRALHNCSEEFEGTNIGAVHYTTIASAVQHAARHLEKMRQSNTEIAIELENTLDVWSEHNDAVEARSLRQSLVQCIYQQNMSESDANMLKEKLASFMQRQFGDFENLHRDPTKPFVQQNSATGEANAEWTDAEAKYYESCEKTGMIPTDGQRVAAVKLYLQFKTDAANGSITVISGVAGSGKSSVYKLVVHMLNGDADKFVGMPPGVGGEYDGRDVFAEHLSEDAKQAKGKDPDAAHSAAVKVQKRVRDWLRHRALGATTIFSDKFSKAQNKVAFHLEVIRSGSLDMESLIGCNQNGTWWDGLLLRRLRQINEIASEKQTRGIPWKALVVLDGSSGALVEQFSSSPFYKSQRSIAQDMMALPPNVDFLMENTLLENATPASLGSVSIVHIAVEDEDVAQTLMMSWIERISLENTVSPLVVDLLERLLILGGIGIPVNDDGSVEEMSENRLRRKSSNVAVATTMSRVKTMLAILETMLHTFQLLDAGVVPSRRQGSGTEQAPLAEETDIISLKACPCLGLFSETKFGILTLLQANMLNRTYLCFVFAYSWGFGGHLQSFASRKVFTELLRQRFEASPGDIQGLSSGGSSCIFDYYIDNERIKLGKIEKDASDLQGYPSYSDFMSAPKPNANRDPFYSDLSPFPYTVIVPTGRTIQANIIMSTYMHCGLSPMLTGADSCGKTAVVSMLLRRYGCNVPDPTKAGQLVQEKFDHMETSRLSVKDPVCVVEGLAKKLRRTKANFGWDSVLSDNSSASKDAGEQRNKFSRKENLRHYRRHLQRRTIGSVYVCLDRGSTGVKVANTLFSSLQQERSGILECNRGSHCVVFVDDMHLAPQSATTATEVMRGLMDSYGGCTNTIGRAKGSCNSATFAPILHNVILSDPCQASNVHGADQMVVRNASYVAASGKNYDRVLSEGSTRLIRHFSALAMSSPEKDELDYIFQHCVTKIFSRRGVFSALVYNHHKRWNDKEGLLKVNHMFSNEITNMTNDLVSATTRFFALSRINYNFSSMTRTLKGLALANPKNIAAPYTMARHWVHELIRQFVDPISNMQRKKETRGNLSICVEKLGLEDDCERRLVETIRDWEKEPLLFGDFGSIAGVWVDDEKSAKEERGAEDVGNIRNFENINYRELCSSTEAEEEDMPSRKLQRKQDSASSNVPHDPRDGMSRFASAARRVSSHRPSLSNIVRRASMGRRRSSVTLIGRRDSGASTILSAENCYGKASIRTYIENMMLKPTGNALAQDTFRHWPTAGGRPLVLENTLENVTALSRLLSVPSGHAVLYGRAGTGKRSTVRLSALMCDFTVVDIKNSVEGMDQYQPNAKKSLVVNAVKGLNWRESLRQAVFNASGIIQEAGQAMTIGAIKPTVLLIHESQKLTEEASKALEDVMTSGDASAYLTPQEIIEILQLWMHEEEDAAEKVGASLMAMKKATEQLSEFGFGEVADADVEKFQGQAHKKLREKKREAELLFDDPRLPRTRNKMAQLVRNNVTVFFTVDDACSVEEEKKKKDYFWSRKNMAKFAKENVNLFKKSSLVFFREWNEKELSEVSFRMLVQGTHDVHVSEAMSSLSLLHGISGVNYSNLDAGWGEGGERPLLLEEMAFNQFCEWQSKAANVIPQVELAAEQFFKKWCDQLPPSLFLLMPVNTVINVIALVRKMSRECVGWMCARVWRTERALEKIKGLFKEIAGVEGILKQMKEAGLSIYKNADSILHGSKVEGLEKLRENLQQVIPALDEANGRLGAQLVRARACIDRFVGDAVVAAAASVYASSWPHFMREEFCRRVEKICLKANLSVTEDGLVLGSLTDSLQVRSWCHSKTQSNLPPVASLLSAASLMFIAPRFCQILVDQGTCLNWYTSTFKSRSIKNILVEESSLSLSLSRVKQIAQSCCREGGECLVVVNGLEHGLHEEFELLISSRVELKPEEKSENRRKVGTSMGGRTVQVYFFGESADPVELPNNLKFCIACSTLASAQQNFSERALHNIPVVNFCSGWKRNTARDVNNTIWEFDENGAVWRNSACKVMTQDNIESLCCTLKDEINENKTDPHFMFARFNGEMRTVNNKLILLLSSWGSEDDELDGGTEMDLQVQILAERLLTAKSSWHQTEMRLREVKVGLKNKLKQAGTFTRLGEELVESYDYLSQAISCVCPNFVYAHDIVTEDDFLRKLLRKGLSNFEWGGKGHENDMKGGRYLKALLLIKKMVKKFLSRRAGGMIEDGSSKQYEEKRKKRERELTVRSDAIKNARRLKKAQKHRQMTIVAVQQGGIEEYVEVAKDLKKEAEDVWGKEDEVKEECQLTNMMLPLTLSGILESVCRAVPPDMRWLMALSLSVNLMKQKERVVGNEWEVLLELVGHNYDGTNLTDNGAGKWISEFGAGGGKAERTRRRNSSYTKGVGVEWEESEDSESESDSEEEDEEEGGAGGGGGGRVHEYDIHELPPLSPHAFDLGLRLVEVKCVGRLQPMVHGISGDESGVGMDGGFRALLGEYRRLAEETEETMVVPPSIFHKIITLESQCCGVFKGLTKSMFKFAGMWRDWVLMLHDAVRDAGFELDLEDILPAEICEQARMLEATEGEEEMGTWVDGMSSFQLLLLLAVLDQTLLPSIAPLVSSEFLQGTLEIIQKAANPDMAHFSRLSSSRTPIVILSPSGGEDFSTHGGHINAYRALKDHSSAVGVNLRIGNGSSDIRGEDRQDSGDLHVVAGVVLTSREVRELKIAMLLGDWCVLEDYPVTGIGGGRVIEEIAAGRVNLGGDDVAETGGGGDVLWDEDDDDDDDDKVEDTAVRPKFRATRGGVRCSVGMGVLAAFGFGDGGITEVYGNILDNASKGGRRVLTNTALEEGRNARRNSNMFAQSIYRELGGGGGGGGENARARRGSQLDMKSRASQLDMKRRASQALARRAGNASPTTVVAKRAWSPTQGGRGGGGSKDSVKIHRNFRLFLISDFHRGERHYHKTNANAGANVAQNNVDDIEKEVSRGSFIVWSERHPSEGQVVHQGMLITQTIDEIRTVMSSSDSVLQSRSEILPSPYQPSYELDLLYKYLSDAHESCERRTDQLSRTPPGVDTRSETLPQIMYLTCKYMLPILREITVDQDKLSEMGSMSDVKRVSSVGGQIYNYRNSDKIQYISYIDRGLIRGEEGEVKAIEKFKNTVRYLCEVVYEDYVVDGREEWEGAWGVGGTGGGKEAKVAVIKEAFMKEFVRVGEVESRIL</sequence>
<feature type="domain" description="Dynein heavy chain hydrolytic ATP-binding dynein motor region" evidence="4">
    <location>
        <begin position="1996"/>
        <end position="2151"/>
    </location>
</feature>
<dbReference type="OrthoDB" id="197130at2759"/>
<feature type="region of interest" description="Disordered" evidence="2">
    <location>
        <begin position="729"/>
        <end position="749"/>
    </location>
</feature>
<dbReference type="InterPro" id="IPR024317">
    <property type="entry name" value="Dynein_heavy_chain_D4_dom"/>
</dbReference>
<feature type="compositionally biased region" description="Low complexity" evidence="2">
    <location>
        <begin position="174"/>
        <end position="192"/>
    </location>
</feature>
<dbReference type="InterPro" id="IPR026983">
    <property type="entry name" value="DHC"/>
</dbReference>
<gene>
    <name evidence="6" type="ORF">TrST_g2041</name>
</gene>
<evidence type="ECO:0000313" key="7">
    <source>
        <dbReference type="Proteomes" id="UP001165085"/>
    </source>
</evidence>
<feature type="compositionally biased region" description="Polar residues" evidence="2">
    <location>
        <begin position="22"/>
        <end position="35"/>
    </location>
</feature>
<reference evidence="7" key="1">
    <citation type="journal article" date="2023" name="Commun. Biol.">
        <title>Genome analysis of Parmales, the sister group of diatoms, reveals the evolutionary specialization of diatoms from phago-mixotrophs to photoautotrophs.</title>
        <authorList>
            <person name="Ban H."/>
            <person name="Sato S."/>
            <person name="Yoshikawa S."/>
            <person name="Yamada K."/>
            <person name="Nakamura Y."/>
            <person name="Ichinomiya M."/>
            <person name="Sato N."/>
            <person name="Blanc-Mathieu R."/>
            <person name="Endo H."/>
            <person name="Kuwata A."/>
            <person name="Ogata H."/>
        </authorList>
    </citation>
    <scope>NUCLEOTIDE SEQUENCE [LARGE SCALE GENOMIC DNA]</scope>
    <source>
        <strain evidence="7">NIES 3701</strain>
    </source>
</reference>
<feature type="region of interest" description="Disordered" evidence="2">
    <location>
        <begin position="1"/>
        <end position="35"/>
    </location>
</feature>
<dbReference type="Proteomes" id="UP001165085">
    <property type="component" value="Unassembled WGS sequence"/>
</dbReference>
<dbReference type="Gene3D" id="1.20.58.1120">
    <property type="match status" value="1"/>
</dbReference>
<feature type="compositionally biased region" description="Acidic residues" evidence="2">
    <location>
        <begin position="4441"/>
        <end position="4462"/>
    </location>
</feature>
<evidence type="ECO:0000259" key="3">
    <source>
        <dbReference type="Pfam" id="PF08393"/>
    </source>
</evidence>
<feature type="region of interest" description="Disordered" evidence="2">
    <location>
        <begin position="4792"/>
        <end position="4819"/>
    </location>
</feature>